<name>A0A0J7JVI0_LASNI</name>
<feature type="compositionally biased region" description="Basic residues" evidence="1">
    <location>
        <begin position="1"/>
        <end position="13"/>
    </location>
</feature>
<gene>
    <name evidence="2" type="ORF">RF55_24044</name>
</gene>
<comment type="caution">
    <text evidence="2">The sequence shown here is derived from an EMBL/GenBank/DDBJ whole genome shotgun (WGS) entry which is preliminary data.</text>
</comment>
<evidence type="ECO:0000256" key="1">
    <source>
        <dbReference type="SAM" id="MobiDB-lite"/>
    </source>
</evidence>
<protein>
    <submittedName>
        <fullName evidence="2">Uncharacterized protein</fullName>
    </submittedName>
</protein>
<feature type="region of interest" description="Disordered" evidence="1">
    <location>
        <begin position="94"/>
        <end position="138"/>
    </location>
</feature>
<evidence type="ECO:0000313" key="3">
    <source>
        <dbReference type="Proteomes" id="UP000036403"/>
    </source>
</evidence>
<feature type="region of interest" description="Disordered" evidence="1">
    <location>
        <begin position="1"/>
        <end position="37"/>
    </location>
</feature>
<reference evidence="2 3" key="1">
    <citation type="submission" date="2015-04" db="EMBL/GenBank/DDBJ databases">
        <title>Lasius niger genome sequencing.</title>
        <authorList>
            <person name="Konorov E.A."/>
            <person name="Nikitin M.A."/>
            <person name="Kirill M.V."/>
            <person name="Chang P."/>
        </authorList>
    </citation>
    <scope>NUCLEOTIDE SEQUENCE [LARGE SCALE GENOMIC DNA]</scope>
    <source>
        <tissue evidence="2">Whole</tissue>
    </source>
</reference>
<feature type="compositionally biased region" description="Polar residues" evidence="1">
    <location>
        <begin position="95"/>
        <end position="106"/>
    </location>
</feature>
<dbReference type="EMBL" id="LBMM01028000">
    <property type="protein sequence ID" value="KMQ82137.1"/>
    <property type="molecule type" value="Genomic_DNA"/>
</dbReference>
<dbReference type="PaxDb" id="67767-A0A0J7JVI0"/>
<keyword evidence="3" id="KW-1185">Reference proteome</keyword>
<organism evidence="2 3">
    <name type="scientific">Lasius niger</name>
    <name type="common">Black garden ant</name>
    <dbReference type="NCBI Taxonomy" id="67767"/>
    <lineage>
        <taxon>Eukaryota</taxon>
        <taxon>Metazoa</taxon>
        <taxon>Ecdysozoa</taxon>
        <taxon>Arthropoda</taxon>
        <taxon>Hexapoda</taxon>
        <taxon>Insecta</taxon>
        <taxon>Pterygota</taxon>
        <taxon>Neoptera</taxon>
        <taxon>Endopterygota</taxon>
        <taxon>Hymenoptera</taxon>
        <taxon>Apocrita</taxon>
        <taxon>Aculeata</taxon>
        <taxon>Formicoidea</taxon>
        <taxon>Formicidae</taxon>
        <taxon>Formicinae</taxon>
        <taxon>Lasius</taxon>
        <taxon>Lasius</taxon>
    </lineage>
</organism>
<dbReference type="AlphaFoldDB" id="A0A0J7JVI0"/>
<sequence length="200" mass="21725">MDPVLGRKRSRRAQRIDDPLHPLPELQRHAAGNQGRDIKGLGHMFQRMVDIDHGRFQYLPLNHLLMRRELVQPQAVDQPAQTHAVDEQAVLTGAASRSQLNSGSSRNKTKNRPVSAAAAKTSKKPTSRQLISASTKGARTIASKKTSAPASAATCSQIICKCRQLRGVKRVRPSAPRVTPALTTATTPDTPKASAPMYKG</sequence>
<dbReference type="Proteomes" id="UP000036403">
    <property type="component" value="Unassembled WGS sequence"/>
</dbReference>
<accession>A0A0J7JVI0</accession>
<proteinExistence type="predicted"/>
<evidence type="ECO:0000313" key="2">
    <source>
        <dbReference type="EMBL" id="KMQ82137.1"/>
    </source>
</evidence>
<feature type="compositionally biased region" description="Low complexity" evidence="1">
    <location>
        <begin position="175"/>
        <end position="200"/>
    </location>
</feature>
<feature type="compositionally biased region" description="Polar residues" evidence="1">
    <location>
        <begin position="128"/>
        <end position="137"/>
    </location>
</feature>
<feature type="region of interest" description="Disordered" evidence="1">
    <location>
        <begin position="171"/>
        <end position="200"/>
    </location>
</feature>